<gene>
    <name evidence="1" type="ORF">dnm_019820</name>
</gene>
<protein>
    <submittedName>
        <fullName evidence="1">Uncharacterized protein</fullName>
    </submittedName>
</protein>
<keyword evidence="2" id="KW-1185">Reference proteome</keyword>
<name>A0A975GLU7_9BACT</name>
<dbReference type="AlphaFoldDB" id="A0A975GLU7"/>
<reference evidence="1" key="1">
    <citation type="journal article" date="2021" name="Microb. Physiol.">
        <title>Proteogenomic Insights into the Physiology of Marine, Sulfate-Reducing, Filamentous Desulfonema limicola and Desulfonema magnum.</title>
        <authorList>
            <person name="Schnaars V."/>
            <person name="Wohlbrand L."/>
            <person name="Scheve S."/>
            <person name="Hinrichs C."/>
            <person name="Reinhardt R."/>
            <person name="Rabus R."/>
        </authorList>
    </citation>
    <scope>NUCLEOTIDE SEQUENCE</scope>
    <source>
        <strain evidence="1">4be13</strain>
    </source>
</reference>
<accession>A0A975GLU7</accession>
<dbReference type="KEGG" id="dmm:dnm_019820"/>
<evidence type="ECO:0000313" key="2">
    <source>
        <dbReference type="Proteomes" id="UP000663722"/>
    </source>
</evidence>
<organism evidence="1 2">
    <name type="scientific">Desulfonema magnum</name>
    <dbReference type="NCBI Taxonomy" id="45655"/>
    <lineage>
        <taxon>Bacteria</taxon>
        <taxon>Pseudomonadati</taxon>
        <taxon>Thermodesulfobacteriota</taxon>
        <taxon>Desulfobacteria</taxon>
        <taxon>Desulfobacterales</taxon>
        <taxon>Desulfococcaceae</taxon>
        <taxon>Desulfonema</taxon>
    </lineage>
</organism>
<evidence type="ECO:0000313" key="1">
    <source>
        <dbReference type="EMBL" id="QTA85965.1"/>
    </source>
</evidence>
<dbReference type="RefSeq" id="WP_207681804.1">
    <property type="nucleotide sequence ID" value="NZ_CP061800.1"/>
</dbReference>
<sequence>MLQTPLSNLQMEILELYSTNLDEDELKELKIILAKFCADKAVREADRLWDERNLSDRDMERWLNE</sequence>
<dbReference type="Proteomes" id="UP000663722">
    <property type="component" value="Chromosome"/>
</dbReference>
<proteinExistence type="predicted"/>
<dbReference type="EMBL" id="CP061800">
    <property type="protein sequence ID" value="QTA85965.1"/>
    <property type="molecule type" value="Genomic_DNA"/>
</dbReference>